<feature type="region of interest" description="Disordered" evidence="3">
    <location>
        <begin position="146"/>
        <end position="214"/>
    </location>
</feature>
<dbReference type="EMBL" id="LSRX01000053">
    <property type="protein sequence ID" value="OLQ11869.1"/>
    <property type="molecule type" value="Genomic_DNA"/>
</dbReference>
<comment type="caution">
    <text evidence="5">The sequence shown here is derived from an EMBL/GenBank/DDBJ whole genome shotgun (WGS) entry which is preliminary data.</text>
</comment>
<dbReference type="SMART" id="SM00957">
    <property type="entry name" value="SecA_DEAD"/>
    <property type="match status" value="1"/>
</dbReference>
<accession>A0A1Q9EWT2</accession>
<evidence type="ECO:0000256" key="3">
    <source>
        <dbReference type="SAM" id="MobiDB-lite"/>
    </source>
</evidence>
<keyword evidence="1" id="KW-0653">Protein transport</keyword>
<keyword evidence="1" id="KW-0813">Transport</keyword>
<feature type="region of interest" description="Disordered" evidence="3">
    <location>
        <begin position="2687"/>
        <end position="2711"/>
    </location>
</feature>
<evidence type="ECO:0000256" key="1">
    <source>
        <dbReference type="ARBA" id="ARBA00022927"/>
    </source>
</evidence>
<sequence>MIGVHGKCWVDEAVKAFRDAGRSLRDIKGPLTFAPSDESGAVLSRRSVTSAEVGRALRAFLGVPEEAVDPAAPRITAYSSRGTCLGWGGKFGFDEDLKSVLGRHSSSIRTTQAIYSRELCAAPARRLQDMIREIAEGRFFPDNSRSSYFPSLSKPRPAEGSSAAGEESRKPTPVKVEVVSSDESDQDPQDSSESDSSRSSSTSSAGDEAPTVVKRWRRAKVEDADQVGLSRETLRAFADHGIDTLSKLAYSMEREGQLRYIAPEQCGTRMYEIQNVKAQSKILSLEEGKLAISEEKGLPEIACGSALLLQEALKRRGVALQFAGVASFLAHEKYIQKLFAHMGREPPPGHARTSVHQLLTADKHVWTKMIEDEVSAKRGPDGRYPVDDALLPALHKIATRQSRKAIRKLGGHAQTPDKKRICSNVESSGRTLDSVVPQPLKETLDALENMDDAEVTALRAKEFYLKIYSGMIGTKSQGEADLRPPAKWEPYDSGEAVQYNKEGDRGEAALRGPSEGVHLTPMPAATEDMDSGLTGAHRVTDLSASTSFADMVEVFSKMHTAQKMQLDLLCQHGDAEKVQVCFSGLRRCYGRDTARKVCHIMQGALRKGDPRKVMRKCIGVLELIHQQRAVVDASSLHILKSFSPQHWQQRILEYTSKLRSQPRTLEDLCKLMQQDAHGINSCLKEILKGQFPQLFQDVSEIKERLLKPSAFVTENGLKDIKIQDYGEKEIHCWIAKMESYGVTAGSLLLDYNKLKEAIAVFSQGVNIKRHYHLRDAQIITMWVFLSNQGNRGRLGQVATGEGKSLIIAGLATLCSLGGRLLHIVTSTSELAKRDCCEQQDLFSLFQRTACNNCDNAAQEGFVMNGVRVSAVEVRRDRYMRNGRPTNIVYGHAGSFQGDILQTEFFMEDIIHKDALPTAKPSGKHLVIIDEVDSMLLDNANMVLYLSHAIESLRTLERVFVEIWKEVNDKDFQGATAHDETAVECITEAIRHQLMCGQLVVATNEACRDSAPFMLMKAFIDRKLPDYVRSAFVAKRLKRNDCYVLVQEDGSVDIRVVDKATGMEMRNMHWTNGLHQFLQLRFAQRVSPEGLKAVYMSNVAFFQRYGANVFGLTGTLGSAAEQDVLASAFGIDFFRVPRFKPELFHFLAEPQVLQTRELWFQALRKRVKELAVQPPEANGRRAVLLICENVEDVLAVSKVLKPSVPNLVAYHSNRDNLNVDELKPGDVIVATNLAGRGTDLRTSKALENNGGLHVILTYMPGNIRIQDQAFGRTARKGNRGTGEFIVMDAQQRPVEALLKERDENEKKRLASVVATELPRIKIEEDLLRGSCDFEGFATLLKHVEAEVSNKNLNEPQLQRQSLLNRWAFLDSVQSLIQDAVAFHDKKTLQAHYTSFADGVKSDLAKGNLIHEASECILLGNRLRLKEHWTEARDEYAKAARDPGYSFSAYFSAACGLNANYQDGGVNARKTFKRKIKQVLPCIEAEVTRLMQALSAVAGISEQQRLCGTGLGPNHHDAQMQERMTLWNIFREMISQAVGSDICVEELKNSPHIADLKEARALLDHLVKKAYIKARRCSLKVKPPKKPGEPAQVKSKDGSLKPLRFPASLEGLEPAISEILLKKVEERKAARKTCPSRPQGDAGELTLAKLQKDIESHGVELPTRKAVWNLLMQLEVIKPDSTVTVQKLKPPEKSDEKSDEEWWKADALKVEGASADQQEALQVAVRSLMQSHGGQKMLKAEMIDLLQTTSSELLTAVRAQKELGGTLESGNGMERSLVEVFHKHLLAEKYLVQSQASKVHGDRMLEKTLGKDKTVHLSSDQDELQKQLRQCLRDEAAWKRHALLRSLVVQGPASLAFPDGYVTARPFIAEEDICVEDGAAVNNLYEALLSLGVVKMESFNLSGQADKDCVKTFMSDLKADVEKFLKDRKGDKLKEAVESVMEILQGHLGSLRQLPAGSTVASFVEIKDRFFIERKKLPPEALDEFIAAGLDCVFELQEKKEPAKWWEIAAVILMGICQIALGVLAQTFIPCVGHVIGDFLISTGIDDICFGIQCAISGEFSWEAYGEHKAQSLMTSAISAVCFGAAKFAGQVVKLRNLKAAWKLTKMSKAQAMTKAAGAMSQQLGKNVGANVLKSAGKEIASTLLTTGLTELAGWGIDSVLNATSGAYEEDLRKAVAKAAESAWPEVEQALRKLCEQLGHEKDAVETVSAAVIESASAAATQKNGVYAAFQNFGSPAINGAAKGLCSGGKKSKFLSKGLEGALKMANLGVAIGQLSTTTTLSVMRLADDLRHVTQTKQKCSKVTEDKEMSEEQLKEFGKAQRQKFVNSMTSMQKEVLKSELLAPILKTGVGMLASHCVTKTLGSTAVEQIAEDTELMHSTLEYVDKGKASGAQRIQAFLAGAQDCTKQFRKLLEEAERSHNVEQKLNKIPLQNCDRVRLGELARGFGAKGLRVFEAKGSGQQPVYFVVHQGFDGFCNSTAKGKAGSWMATQKLATVFNHNVVVHHHSAGSFVYEPGGFSPPNMQQAQPHEGVKEAGAKAGKPAAPVGKAGGEQKGQIVLRQKPGLDGGLGHMMVEVTDPKTGKTRTVDVPQRKNQVDCLFAAAIVGNAVLEGHDVQAALKTAAEPKEVKKLCKKVADAIRNDKKMKAEYYRLHSDQEAAKGYLQHQAGASWTKDGKIRLHDADVRDYRGRTQEGGRPENNFLPVSMPNAGRQQTLSQHHVAMDLHEIIAQMRREMGLNGIHSDSKAGNKRLKVDLETYLNHPNNKQLLKSLKWEEKQTANFLKSESMGPWLYAAVTYNPNNLNYGPAPHLRYADPGHTLDHWIFNLQPKHIRRQWRQALNNPNMSILEKLSCVPMQQVYWKAIPNAPKPWIPVGLVEGKHTMADYDRKGPRGNGLLDISSKKNKLAKGSS</sequence>
<dbReference type="InterPro" id="IPR000185">
    <property type="entry name" value="SecA"/>
</dbReference>
<organism evidence="5 6">
    <name type="scientific">Symbiodinium microadriaticum</name>
    <name type="common">Dinoflagellate</name>
    <name type="synonym">Zooxanthella microadriatica</name>
    <dbReference type="NCBI Taxonomy" id="2951"/>
    <lineage>
        <taxon>Eukaryota</taxon>
        <taxon>Sar</taxon>
        <taxon>Alveolata</taxon>
        <taxon>Dinophyceae</taxon>
        <taxon>Suessiales</taxon>
        <taxon>Symbiodiniaceae</taxon>
        <taxon>Symbiodinium</taxon>
    </lineage>
</organism>
<dbReference type="PANTHER" id="PTHR30612:SF0">
    <property type="entry name" value="CHLOROPLAST PROTEIN-TRANSPORTING ATPASE"/>
    <property type="match status" value="1"/>
</dbReference>
<feature type="region of interest" description="Disordered" evidence="3">
    <location>
        <begin position="2882"/>
        <end position="2908"/>
    </location>
</feature>
<dbReference type="GO" id="GO:0017038">
    <property type="term" value="P:protein import"/>
    <property type="evidence" value="ECO:0007669"/>
    <property type="project" value="InterPro"/>
</dbReference>
<dbReference type="PROSITE" id="PS51196">
    <property type="entry name" value="SECA_MOTOR_DEAD"/>
    <property type="match status" value="1"/>
</dbReference>
<dbReference type="Proteomes" id="UP000186817">
    <property type="component" value="Unassembled WGS sequence"/>
</dbReference>
<feature type="compositionally biased region" description="Acidic residues" evidence="3">
    <location>
        <begin position="180"/>
        <end position="193"/>
    </location>
</feature>
<evidence type="ECO:0000313" key="6">
    <source>
        <dbReference type="Proteomes" id="UP000186817"/>
    </source>
</evidence>
<dbReference type="Pfam" id="PF07517">
    <property type="entry name" value="SecA_DEAD"/>
    <property type="match status" value="1"/>
</dbReference>
<dbReference type="SUPFAM" id="SSF52540">
    <property type="entry name" value="P-loop containing nucleoside triphosphate hydrolases"/>
    <property type="match status" value="2"/>
</dbReference>
<dbReference type="OrthoDB" id="311493at2759"/>
<feature type="domain" description="SecA family profile" evidence="4">
    <location>
        <begin position="611"/>
        <end position="1317"/>
    </location>
</feature>
<reference evidence="5 6" key="1">
    <citation type="submission" date="2016-02" db="EMBL/GenBank/DDBJ databases">
        <title>Genome analysis of coral dinoflagellate symbionts highlights evolutionary adaptations to a symbiotic lifestyle.</title>
        <authorList>
            <person name="Aranda M."/>
            <person name="Li Y."/>
            <person name="Liew Y.J."/>
            <person name="Baumgarten S."/>
            <person name="Simakov O."/>
            <person name="Wilson M."/>
            <person name="Piel J."/>
            <person name="Ashoor H."/>
            <person name="Bougouffa S."/>
            <person name="Bajic V.B."/>
            <person name="Ryu T."/>
            <person name="Ravasi T."/>
            <person name="Bayer T."/>
            <person name="Micklem G."/>
            <person name="Kim H."/>
            <person name="Bhak J."/>
            <person name="Lajeunesse T.C."/>
            <person name="Voolstra C.R."/>
        </authorList>
    </citation>
    <scope>NUCLEOTIDE SEQUENCE [LARGE SCALE GENOMIC DNA]</scope>
    <source>
        <strain evidence="5 6">CCMP2467</strain>
    </source>
</reference>
<dbReference type="InterPro" id="IPR027417">
    <property type="entry name" value="P-loop_NTPase"/>
</dbReference>
<feature type="compositionally biased region" description="Basic residues" evidence="3">
    <location>
        <begin position="2899"/>
        <end position="2908"/>
    </location>
</feature>
<name>A0A1Q9EWT2_SYMMI</name>
<protein>
    <submittedName>
        <fullName evidence="5">Protein translocase subunit SecA</fullName>
    </submittedName>
</protein>
<dbReference type="InterPro" id="IPR011115">
    <property type="entry name" value="SecA_DEAD"/>
</dbReference>
<dbReference type="GO" id="GO:0005524">
    <property type="term" value="F:ATP binding"/>
    <property type="evidence" value="ECO:0007669"/>
    <property type="project" value="InterPro"/>
</dbReference>
<evidence type="ECO:0000256" key="2">
    <source>
        <dbReference type="ARBA" id="ARBA00023010"/>
    </source>
</evidence>
<dbReference type="GO" id="GO:0016020">
    <property type="term" value="C:membrane"/>
    <property type="evidence" value="ECO:0007669"/>
    <property type="project" value="InterPro"/>
</dbReference>
<proteinExistence type="predicted"/>
<dbReference type="GO" id="GO:0006605">
    <property type="term" value="P:protein targeting"/>
    <property type="evidence" value="ECO:0007669"/>
    <property type="project" value="InterPro"/>
</dbReference>
<dbReference type="GO" id="GO:0006886">
    <property type="term" value="P:intracellular protein transport"/>
    <property type="evidence" value="ECO:0007669"/>
    <property type="project" value="InterPro"/>
</dbReference>
<dbReference type="PANTHER" id="PTHR30612">
    <property type="entry name" value="SECA INNER MEMBRANE COMPONENT OF SEC PROTEIN SECRETION SYSTEM"/>
    <property type="match status" value="1"/>
</dbReference>
<dbReference type="InterPro" id="IPR014018">
    <property type="entry name" value="SecA_motor_DEAD"/>
</dbReference>
<keyword evidence="6" id="KW-1185">Reference proteome</keyword>
<evidence type="ECO:0000313" key="5">
    <source>
        <dbReference type="EMBL" id="OLQ11869.1"/>
    </source>
</evidence>
<evidence type="ECO:0000259" key="4">
    <source>
        <dbReference type="PROSITE" id="PS51196"/>
    </source>
</evidence>
<keyword evidence="2" id="KW-0811">Translocation</keyword>
<gene>
    <name evidence="5" type="primary">secA</name>
    <name evidence="5" type="ORF">AK812_SmicGene4319</name>
</gene>
<dbReference type="Gene3D" id="3.40.50.300">
    <property type="entry name" value="P-loop containing nucleotide triphosphate hydrolases"/>
    <property type="match status" value="2"/>
</dbReference>
<dbReference type="Gene3D" id="3.90.1440.10">
    <property type="entry name" value="SecA, preprotein cross-linking domain"/>
    <property type="match status" value="1"/>
</dbReference>